<feature type="compositionally biased region" description="Basic and acidic residues" evidence="1">
    <location>
        <begin position="50"/>
        <end position="60"/>
    </location>
</feature>
<dbReference type="KEGG" id="mmes:MMSR116_17685"/>
<evidence type="ECO:0000313" key="3">
    <source>
        <dbReference type="Proteomes" id="UP000012488"/>
    </source>
</evidence>
<proteinExistence type="predicted"/>
<evidence type="ECO:0000313" key="2">
    <source>
        <dbReference type="EMBL" id="QGY03514.1"/>
    </source>
</evidence>
<dbReference type="Proteomes" id="UP000012488">
    <property type="component" value="Chromosome"/>
</dbReference>
<reference evidence="2 3" key="2">
    <citation type="journal article" date="2013" name="Genome Announc.">
        <title>Draft Genome Sequence of Methylobacterium mesophilicum Strain SR1.6/6, Isolated from Citrus sinensis.</title>
        <authorList>
            <person name="Marinho Almeida D."/>
            <person name="Dini-Andreote F."/>
            <person name="Camargo Neves A.A."/>
            <person name="Juca Ramos R.T."/>
            <person name="Andreote F.D."/>
            <person name="Carneiro A.R."/>
            <person name="Oliveira de Souza Lima A."/>
            <person name="Caracciolo Gomes de Sa P.H."/>
            <person name="Ribeiro Barbosa M.S."/>
            <person name="Araujo W.L."/>
            <person name="Silva A."/>
        </authorList>
    </citation>
    <scope>NUCLEOTIDE SEQUENCE [LARGE SCALE GENOMIC DNA]</scope>
    <source>
        <strain evidence="2 3">SR1.6/6</strain>
    </source>
</reference>
<accession>A0A6B9FR83</accession>
<protein>
    <submittedName>
        <fullName evidence="2">Uncharacterized protein</fullName>
    </submittedName>
</protein>
<organism evidence="2 3">
    <name type="scientific">Methylobacterium mesophilicum SR1.6/6</name>
    <dbReference type="NCBI Taxonomy" id="908290"/>
    <lineage>
        <taxon>Bacteria</taxon>
        <taxon>Pseudomonadati</taxon>
        <taxon>Pseudomonadota</taxon>
        <taxon>Alphaproteobacteria</taxon>
        <taxon>Hyphomicrobiales</taxon>
        <taxon>Methylobacteriaceae</taxon>
        <taxon>Methylobacterium</taxon>
    </lineage>
</organism>
<reference evidence="2 3" key="1">
    <citation type="journal article" date="2012" name="Genet. Mol. Biol.">
        <title>Analysis of 16S rRNA and mxaF genes revealing insights into Methylobacterium niche-specific plant association.</title>
        <authorList>
            <person name="Dourado M.N."/>
            <person name="Andreote F.D."/>
            <person name="Dini-Andreote F."/>
            <person name="Conti R."/>
            <person name="Araujo J.M."/>
            <person name="Araujo W.L."/>
        </authorList>
    </citation>
    <scope>NUCLEOTIDE SEQUENCE [LARGE SCALE GENOMIC DNA]</scope>
    <source>
        <strain evidence="2 3">SR1.6/6</strain>
    </source>
</reference>
<dbReference type="EMBL" id="CP043538">
    <property type="protein sequence ID" value="QGY03514.1"/>
    <property type="molecule type" value="Genomic_DNA"/>
</dbReference>
<name>A0A6B9FR83_9HYPH</name>
<sequence length="69" mass="7701">MGFTVVEGRDDHELEDAVRRGVADGLARLLGVPRHPESIQTILDQNARAEQAHVEAEPTRKAIGRQYRP</sequence>
<dbReference type="OrthoDB" id="8005682at2"/>
<dbReference type="AlphaFoldDB" id="A0A6B9FR83"/>
<gene>
    <name evidence="2" type="ORF">MMSR116_17685</name>
</gene>
<evidence type="ECO:0000256" key="1">
    <source>
        <dbReference type="SAM" id="MobiDB-lite"/>
    </source>
</evidence>
<feature type="region of interest" description="Disordered" evidence="1">
    <location>
        <begin position="50"/>
        <end position="69"/>
    </location>
</feature>
<dbReference type="RefSeq" id="WP_010687722.1">
    <property type="nucleotide sequence ID" value="NZ_CP043538.1"/>
</dbReference>